<sequence>MLSKSSVYMSEDIVFKFQLGLILPKLRDNVGEALSKIVSELVDSVNAGRVGDDPPIGMDEVKQLIMQDIEIFLDNEILPSIEQKSANTDGESDTAPADEEGTTNEEGES</sequence>
<proteinExistence type="predicted"/>
<dbReference type="Proteomes" id="UP001500604">
    <property type="component" value="Unassembled WGS sequence"/>
</dbReference>
<accession>A0ABP8UXH2</accession>
<name>A0ABP8UXH2_9GAMM</name>
<keyword evidence="3" id="KW-1185">Reference proteome</keyword>
<feature type="region of interest" description="Disordered" evidence="1">
    <location>
        <begin position="80"/>
        <end position="109"/>
    </location>
</feature>
<gene>
    <name evidence="2" type="ORF">GCM10023116_00660</name>
</gene>
<evidence type="ECO:0000313" key="2">
    <source>
        <dbReference type="EMBL" id="GAA4647804.1"/>
    </source>
</evidence>
<evidence type="ECO:0000313" key="3">
    <source>
        <dbReference type="Proteomes" id="UP001500604"/>
    </source>
</evidence>
<comment type="caution">
    <text evidence="2">The sequence shown here is derived from an EMBL/GenBank/DDBJ whole genome shotgun (WGS) entry which is preliminary data.</text>
</comment>
<feature type="compositionally biased region" description="Acidic residues" evidence="1">
    <location>
        <begin position="90"/>
        <end position="109"/>
    </location>
</feature>
<organism evidence="2 3">
    <name type="scientific">Kistimonas scapharcae</name>
    <dbReference type="NCBI Taxonomy" id="1036133"/>
    <lineage>
        <taxon>Bacteria</taxon>
        <taxon>Pseudomonadati</taxon>
        <taxon>Pseudomonadota</taxon>
        <taxon>Gammaproteobacteria</taxon>
        <taxon>Oceanospirillales</taxon>
        <taxon>Endozoicomonadaceae</taxon>
        <taxon>Kistimonas</taxon>
    </lineage>
</organism>
<protein>
    <submittedName>
        <fullName evidence="2">Uncharacterized protein</fullName>
    </submittedName>
</protein>
<dbReference type="EMBL" id="BAABFL010000004">
    <property type="protein sequence ID" value="GAA4647804.1"/>
    <property type="molecule type" value="Genomic_DNA"/>
</dbReference>
<evidence type="ECO:0000256" key="1">
    <source>
        <dbReference type="SAM" id="MobiDB-lite"/>
    </source>
</evidence>
<reference evidence="3" key="1">
    <citation type="journal article" date="2019" name="Int. J. Syst. Evol. Microbiol.">
        <title>The Global Catalogue of Microorganisms (GCM) 10K type strain sequencing project: providing services to taxonomists for standard genome sequencing and annotation.</title>
        <authorList>
            <consortium name="The Broad Institute Genomics Platform"/>
            <consortium name="The Broad Institute Genome Sequencing Center for Infectious Disease"/>
            <person name="Wu L."/>
            <person name="Ma J."/>
        </authorList>
    </citation>
    <scope>NUCLEOTIDE SEQUENCE [LARGE SCALE GENOMIC DNA]</scope>
    <source>
        <strain evidence="3">JCM 17805</strain>
    </source>
</reference>